<dbReference type="AlphaFoldDB" id="A0AAU9TP38"/>
<dbReference type="Proteomes" id="UP001153954">
    <property type="component" value="Unassembled WGS sequence"/>
</dbReference>
<reference evidence="1" key="1">
    <citation type="submission" date="2022-03" db="EMBL/GenBank/DDBJ databases">
        <authorList>
            <person name="Tunstrom K."/>
        </authorList>
    </citation>
    <scope>NUCLEOTIDE SEQUENCE</scope>
</reference>
<dbReference type="EMBL" id="CAKOGL010000007">
    <property type="protein sequence ID" value="CAH2088463.1"/>
    <property type="molecule type" value="Genomic_DNA"/>
</dbReference>
<name>A0AAU9TP38_EUPED</name>
<comment type="caution">
    <text evidence="1">The sequence shown here is derived from an EMBL/GenBank/DDBJ whole genome shotgun (WGS) entry which is preliminary data.</text>
</comment>
<organism evidence="1 2">
    <name type="scientific">Euphydryas editha</name>
    <name type="common">Edith's checkerspot</name>
    <dbReference type="NCBI Taxonomy" id="104508"/>
    <lineage>
        <taxon>Eukaryota</taxon>
        <taxon>Metazoa</taxon>
        <taxon>Ecdysozoa</taxon>
        <taxon>Arthropoda</taxon>
        <taxon>Hexapoda</taxon>
        <taxon>Insecta</taxon>
        <taxon>Pterygota</taxon>
        <taxon>Neoptera</taxon>
        <taxon>Endopterygota</taxon>
        <taxon>Lepidoptera</taxon>
        <taxon>Glossata</taxon>
        <taxon>Ditrysia</taxon>
        <taxon>Papilionoidea</taxon>
        <taxon>Nymphalidae</taxon>
        <taxon>Nymphalinae</taxon>
        <taxon>Euphydryas</taxon>
    </lineage>
</organism>
<sequence>MDNFDIKDAIGFGADTTNVTFGEQGEKVQEVIKPIYKDLSRDDLLTRCLGAKTQNNNESPPVVNSLIWTFASKHLHSGAKVVETTKFLAVLFLNEGFESILKLMEVTGAKIGLNSQEFANKRDDSRIDRSERRLSNFARQARISNREEKTALREFFEEEESQKPIHP</sequence>
<accession>A0AAU9TP38</accession>
<evidence type="ECO:0000313" key="2">
    <source>
        <dbReference type="Proteomes" id="UP001153954"/>
    </source>
</evidence>
<protein>
    <submittedName>
        <fullName evidence="1">Uncharacterized protein</fullName>
    </submittedName>
</protein>
<gene>
    <name evidence="1" type="ORF">EEDITHA_LOCUS4620</name>
</gene>
<evidence type="ECO:0000313" key="1">
    <source>
        <dbReference type="EMBL" id="CAH2088463.1"/>
    </source>
</evidence>
<keyword evidence="2" id="KW-1185">Reference proteome</keyword>
<proteinExistence type="predicted"/>